<feature type="transmembrane region" description="Helical" evidence="1">
    <location>
        <begin position="12"/>
        <end position="31"/>
    </location>
</feature>
<dbReference type="Pfam" id="PF01841">
    <property type="entry name" value="Transglut_core"/>
    <property type="match status" value="1"/>
</dbReference>
<dbReference type="RefSeq" id="WP_117493189.1">
    <property type="nucleotide sequence ID" value="NZ_CALBAT010000003.1"/>
</dbReference>
<dbReference type="SUPFAM" id="SSF54001">
    <property type="entry name" value="Cysteine proteinases"/>
    <property type="match status" value="1"/>
</dbReference>
<sequence>MRRRENRFLKGCVVLCAVLILAVATGIVGMLKDTGFVSKEKLTFFTEQAAPVVKTQEVPAGEVEEKFYYQTLNEEEKRVYETILQGIRENQKGIDVPMTEAKRVNQIFQFVLNDFPDIFWCSGAAETTAYQIPEGGYAQICPEYTYEGETKEQMQRKINAETKAFLEQVQEIQSASEYDRIKYVYEYVIRTVDYVADASDSQNLFSALVGKESVCAGYARETQYLLEKLGVFCTYVTGTTRGQPHAWNLVRCEGNYYYVDTTWGDPVFLQSDPSEISEAQQIQYDYLCCNEEELFRTHELDGEVPMPSCTSLQDNYYVREGCYYQRFDKERMRKQLNTEISAGKEVSVFKFSGKAAYEESREILLNNLIREGASNLAAWYQLSSARYSYQDDEVLYKITVYWQYE</sequence>
<comment type="caution">
    <text evidence="3">The sequence shown here is derived from an EMBL/GenBank/DDBJ whole genome shotgun (WGS) entry which is preliminary data.</text>
</comment>
<reference evidence="3 4" key="1">
    <citation type="submission" date="2018-08" db="EMBL/GenBank/DDBJ databases">
        <title>A genome reference for cultivated species of the human gut microbiota.</title>
        <authorList>
            <person name="Zou Y."/>
            <person name="Xue W."/>
            <person name="Luo G."/>
        </authorList>
    </citation>
    <scope>NUCLEOTIDE SEQUENCE [LARGE SCALE GENOMIC DNA]</scope>
    <source>
        <strain evidence="3 4">AF37-2AT</strain>
    </source>
</reference>
<evidence type="ECO:0000313" key="3">
    <source>
        <dbReference type="EMBL" id="RGE89939.1"/>
    </source>
</evidence>
<accession>A0A3E3K5K7</accession>
<dbReference type="InterPro" id="IPR002931">
    <property type="entry name" value="Transglutaminase-like"/>
</dbReference>
<name>A0A3E3K5K7_9FIRM</name>
<organism evidence="3 4">
    <name type="scientific">Sellimonas intestinalis</name>
    <dbReference type="NCBI Taxonomy" id="1653434"/>
    <lineage>
        <taxon>Bacteria</taxon>
        <taxon>Bacillati</taxon>
        <taxon>Bacillota</taxon>
        <taxon>Clostridia</taxon>
        <taxon>Lachnospirales</taxon>
        <taxon>Lachnospiraceae</taxon>
        <taxon>Sellimonas</taxon>
    </lineage>
</organism>
<feature type="domain" description="Transglutaminase-like" evidence="2">
    <location>
        <begin position="171"/>
        <end position="260"/>
    </location>
</feature>
<evidence type="ECO:0000259" key="2">
    <source>
        <dbReference type="Pfam" id="PF01841"/>
    </source>
</evidence>
<keyword evidence="4" id="KW-1185">Reference proteome</keyword>
<gene>
    <name evidence="3" type="ORF">DW016_01340</name>
</gene>
<evidence type="ECO:0000313" key="4">
    <source>
        <dbReference type="Proteomes" id="UP000261080"/>
    </source>
</evidence>
<keyword evidence="1" id="KW-0812">Transmembrane</keyword>
<dbReference type="EMBL" id="QVLX01000001">
    <property type="protein sequence ID" value="RGE89939.1"/>
    <property type="molecule type" value="Genomic_DNA"/>
</dbReference>
<dbReference type="Proteomes" id="UP000261080">
    <property type="component" value="Unassembled WGS sequence"/>
</dbReference>
<keyword evidence="1" id="KW-0472">Membrane</keyword>
<evidence type="ECO:0000256" key="1">
    <source>
        <dbReference type="SAM" id="Phobius"/>
    </source>
</evidence>
<dbReference type="InterPro" id="IPR038765">
    <property type="entry name" value="Papain-like_cys_pep_sf"/>
</dbReference>
<protein>
    <recommendedName>
        <fullName evidence="2">Transglutaminase-like domain-containing protein</fullName>
    </recommendedName>
</protein>
<keyword evidence="1" id="KW-1133">Transmembrane helix</keyword>
<dbReference type="OrthoDB" id="9788327at2"/>
<proteinExistence type="predicted"/>
<dbReference type="AlphaFoldDB" id="A0A3E3K5K7"/>
<dbReference type="Gene3D" id="3.10.620.30">
    <property type="match status" value="1"/>
</dbReference>